<dbReference type="GO" id="GO:0005507">
    <property type="term" value="F:copper ion binding"/>
    <property type="evidence" value="ECO:0007669"/>
    <property type="project" value="InterPro"/>
</dbReference>
<dbReference type="InterPro" id="IPR011706">
    <property type="entry name" value="Cu-oxidase_C"/>
</dbReference>
<proteinExistence type="predicted"/>
<dbReference type="PANTHER" id="PTHR48267">
    <property type="entry name" value="CUPREDOXIN SUPERFAMILY PROTEIN"/>
    <property type="match status" value="1"/>
</dbReference>
<dbReference type="InterPro" id="IPR045087">
    <property type="entry name" value="Cu-oxidase_fam"/>
</dbReference>
<feature type="domain" description="Plastocyanin-like" evidence="3">
    <location>
        <begin position="69"/>
        <end position="167"/>
    </location>
</feature>
<feature type="domain" description="Plastocyanin-like" evidence="2">
    <location>
        <begin position="818"/>
        <end position="931"/>
    </location>
</feature>
<sequence length="978" mass="111558">MSNKQIKLFQPPLLDFSIFKIDDDVKIVICNAQHRFATDADFSGTDIMKQPIFGCEVYVNDKLFLKSSFGLPFMRFYQGSRPKITYENKTQFTFNVHYHGLNTVGSVDGTSMEVVFGPSTLLGPKVTFQFPEITNNQTLLWFHSHNMFVSMELIYAGLFGLLQIVDDRTKWLTETFEYGNNQILLAALDMDLTNKGVQTFANLVTDENRSSFAVVNGTSAINWYSSDPLPPFVDNLYHTTTKKLVKIDILNSSLNWRVFHMGVCDKNKKIKSFYLVQVDGGLMNPTKLEMVFVPVAGRVAIIIDLDEFTDNIAHLFFYDYDLTEVVDTAPTFPDQPTNPSITATIPDFTKNNSTPYPTPIPDPNQQNQQGDYTNLNYPELSLITQTNQILESGSIKVPSEKRIKLFLKIVMEKCKKDKQNKQNKLCLNSTIKQIRKTVFGKDTYSEWKNILKQPDFEYNEKFNYLSFLNNKYFYNIPKIDPNNPTRNIFLFPETNTNALASGNMNGTTEYVNGANRIMCDLWNSTELDLDWALQQYMSAPNDYKPTNLPTSKFRIYKTNDEFSNTAMISNDTLQIQIFTNEVSYGDLSQLPLVSVTVIFPPTPSCQLLNIQEWIDLVNKTFEQTTITINNVPVSISTILTCDWSFFPYALDFLYQKTAYIKSAVIKTNNTSNYWIRFLGRWPLLQFFGKPLTGSTLDSPDLVSQLRTKQQNTHTKIRNMYNKTVSPKEQQVQQVQQVQQIQNNSNTKLSPKKPASAFMKCDEVGIYGIYDAEIQQIFPFYATSDGDVQLPIACMRRNAELIISPNSTYIGLYDGYLNDNLNSFSVNRGSSEIWLYTNGDNTDAHPIHFHLTSGFASPQSNYNSPGLMSSNRSYDPLIYSKDIYQVGPQETVSFNLTWPHYSSNDSTKKPPIRCIGGVIHCHFLQHNDANSMIIQYFVNNESNEQCENGYNDNNDDNDDNNDSNIQIPVNQASVCNCKN</sequence>
<dbReference type="GO" id="GO:0016491">
    <property type="term" value="F:oxidoreductase activity"/>
    <property type="evidence" value="ECO:0007669"/>
    <property type="project" value="InterPro"/>
</dbReference>
<dbReference type="PANTHER" id="PTHR48267:SF1">
    <property type="entry name" value="BILIRUBIN OXIDASE"/>
    <property type="match status" value="1"/>
</dbReference>
<dbReference type="Pfam" id="PF07731">
    <property type="entry name" value="Cu-oxidase_2"/>
    <property type="match status" value="1"/>
</dbReference>
<name>A0A3G4ZKT1_9VIRU</name>
<dbReference type="InterPro" id="IPR011707">
    <property type="entry name" value="Cu-oxidase-like_N"/>
</dbReference>
<gene>
    <name evidence="4" type="ORF">Terrestrivirus1_324</name>
</gene>
<feature type="region of interest" description="Disordered" evidence="1">
    <location>
        <begin position="944"/>
        <end position="964"/>
    </location>
</feature>
<dbReference type="SUPFAM" id="SSF49503">
    <property type="entry name" value="Cupredoxins"/>
    <property type="match status" value="3"/>
</dbReference>
<organism evidence="4">
    <name type="scientific">Terrestrivirus sp</name>
    <dbReference type="NCBI Taxonomy" id="2487775"/>
    <lineage>
        <taxon>Viruses</taxon>
        <taxon>Varidnaviria</taxon>
        <taxon>Bamfordvirae</taxon>
        <taxon>Nucleocytoviricota</taxon>
        <taxon>Megaviricetes</taxon>
        <taxon>Imitervirales</taxon>
        <taxon>Mimiviridae</taxon>
        <taxon>Klosneuvirinae</taxon>
    </lineage>
</organism>
<evidence type="ECO:0000259" key="3">
    <source>
        <dbReference type="Pfam" id="PF07732"/>
    </source>
</evidence>
<dbReference type="Pfam" id="PF07732">
    <property type="entry name" value="Cu-oxidase_3"/>
    <property type="match status" value="1"/>
</dbReference>
<evidence type="ECO:0000259" key="2">
    <source>
        <dbReference type="Pfam" id="PF07731"/>
    </source>
</evidence>
<evidence type="ECO:0000313" key="4">
    <source>
        <dbReference type="EMBL" id="AYV75450.1"/>
    </source>
</evidence>
<reference evidence="4" key="1">
    <citation type="submission" date="2018-10" db="EMBL/GenBank/DDBJ databases">
        <title>Hidden diversity of soil giant viruses.</title>
        <authorList>
            <person name="Schulz F."/>
            <person name="Alteio L."/>
            <person name="Goudeau D."/>
            <person name="Ryan E.M."/>
            <person name="Malmstrom R.R."/>
            <person name="Blanchard J."/>
            <person name="Woyke T."/>
        </authorList>
    </citation>
    <scope>NUCLEOTIDE SEQUENCE</scope>
    <source>
        <strain evidence="4">TEV1</strain>
    </source>
</reference>
<dbReference type="Gene3D" id="2.60.40.420">
    <property type="entry name" value="Cupredoxins - blue copper proteins"/>
    <property type="match status" value="3"/>
</dbReference>
<dbReference type="InterPro" id="IPR008972">
    <property type="entry name" value="Cupredoxin"/>
</dbReference>
<dbReference type="EMBL" id="MK071979">
    <property type="protein sequence ID" value="AYV75450.1"/>
    <property type="molecule type" value="Genomic_DNA"/>
</dbReference>
<evidence type="ECO:0000256" key="1">
    <source>
        <dbReference type="SAM" id="MobiDB-lite"/>
    </source>
</evidence>
<protein>
    <submittedName>
        <fullName evidence="4">Multicopper oxidase</fullName>
    </submittedName>
</protein>
<accession>A0A3G4ZKT1</accession>